<name>A0ABS5ZQN0_9PROT</name>
<dbReference type="InterPro" id="IPR010985">
    <property type="entry name" value="Ribbon_hlx_hlx"/>
</dbReference>
<dbReference type="Proteomes" id="UP001197028">
    <property type="component" value="Unassembled WGS sequence"/>
</dbReference>
<comment type="caution">
    <text evidence="2">The sequence shown here is derived from an EMBL/GenBank/DDBJ whole genome shotgun (WGS) entry which is preliminary data.</text>
</comment>
<dbReference type="InterPro" id="IPR005569">
    <property type="entry name" value="Arc_DNA-bd_dom"/>
</dbReference>
<dbReference type="Pfam" id="PF03869">
    <property type="entry name" value="Arc"/>
    <property type="match status" value="1"/>
</dbReference>
<dbReference type="SUPFAM" id="SSF47598">
    <property type="entry name" value="Ribbon-helix-helix"/>
    <property type="match status" value="1"/>
</dbReference>
<sequence length="73" mass="8404">MVSLELNKIPEELYQCLVKNAELHQRSLNSEILDCLAIQMFESNIKNRSNQVSIRNLLSAEELKALLSTEDDR</sequence>
<gene>
    <name evidence="2" type="ORF">HJG40_09345</name>
</gene>
<feature type="domain" description="Arc-like DNA binding" evidence="1">
    <location>
        <begin position="9"/>
        <end position="35"/>
    </location>
</feature>
<dbReference type="RefSeq" id="WP_215863930.1">
    <property type="nucleotide sequence ID" value="NZ_JABELD010000066.1"/>
</dbReference>
<dbReference type="EMBL" id="JABELD010000066">
    <property type="protein sequence ID" value="MBU2738983.1"/>
    <property type="molecule type" value="Genomic_DNA"/>
</dbReference>
<protein>
    <submittedName>
        <fullName evidence="2">Arc family DNA-binding protein</fullName>
    </submittedName>
</protein>
<keyword evidence="2" id="KW-0238">DNA-binding</keyword>
<dbReference type="GO" id="GO:0003677">
    <property type="term" value="F:DNA binding"/>
    <property type="evidence" value="ECO:0007669"/>
    <property type="project" value="UniProtKB-KW"/>
</dbReference>
<dbReference type="InterPro" id="IPR013321">
    <property type="entry name" value="Arc_rbn_hlx_hlx"/>
</dbReference>
<evidence type="ECO:0000313" key="2">
    <source>
        <dbReference type="EMBL" id="MBU2738983.1"/>
    </source>
</evidence>
<reference evidence="2 3" key="1">
    <citation type="journal article" date="2021" name="ISME J.">
        <title>Genomic evolution of the class Acidithiobacillia: deep-branching Proteobacteria living in extreme acidic conditions.</title>
        <authorList>
            <person name="Moya-Beltran A."/>
            <person name="Beard S."/>
            <person name="Rojas-Villalobos C."/>
            <person name="Issotta F."/>
            <person name="Gallardo Y."/>
            <person name="Ulloa R."/>
            <person name="Giaveno A."/>
            <person name="Degli Esposti M."/>
            <person name="Johnson D.B."/>
            <person name="Quatrini R."/>
        </authorList>
    </citation>
    <scope>NUCLEOTIDE SEQUENCE [LARGE SCALE GENOMIC DNA]</scope>
    <source>
        <strain evidence="2 3">ATCC 19703</strain>
    </source>
</reference>
<organism evidence="2 3">
    <name type="scientific">Acidithiobacillus concretivorus</name>
    <dbReference type="NCBI Taxonomy" id="3063952"/>
    <lineage>
        <taxon>Bacteria</taxon>
        <taxon>Pseudomonadati</taxon>
        <taxon>Pseudomonadota</taxon>
        <taxon>Acidithiobacillia</taxon>
        <taxon>Acidithiobacillales</taxon>
        <taxon>Acidithiobacillaceae</taxon>
        <taxon>Acidithiobacillus</taxon>
    </lineage>
</organism>
<proteinExistence type="predicted"/>
<accession>A0ABS5ZQN0</accession>
<dbReference type="Gene3D" id="1.10.1220.10">
    <property type="entry name" value="Met repressor-like"/>
    <property type="match status" value="1"/>
</dbReference>
<evidence type="ECO:0000259" key="1">
    <source>
        <dbReference type="Pfam" id="PF03869"/>
    </source>
</evidence>
<keyword evidence="3" id="KW-1185">Reference proteome</keyword>
<evidence type="ECO:0000313" key="3">
    <source>
        <dbReference type="Proteomes" id="UP001197028"/>
    </source>
</evidence>